<sequence>MDATELNPILKRGENISVEFKRCGVQPEMDTFETVCSFNNRFGGSIYLGVLNDGTVEGVDRGQAIAIERNLVNVVGNPKLFNVAPAIETERIEYDGKLVIRVWVPAGPAVVSFKHVIYDRVADVDRRITSETQIAQMHIRKQNHFSEQRVYRYLKPSDFRFDLLPRVRKMAALKTPGHPWAEMDDMELMRSADLYGVNYDTGEEGFNLAAVMLLGKDEVISRIAPAYKTDVIVRRENLDRYDDRLIVTTNLIEAQAQISEFAKWYLPDRFMLEGDQTVSPRDIIIRELVSNLMIHREFVSPYPAKFLILNDGIHTENASKAIFQGQLAITSFKPVSKNPFIAKFFRNIGLADELGSGMRNLYKYSKPYSGKDPVLDDGDVFEAFVPVRWVEGGTAEGDATIRDETARDPNETVHDLHEQENDPDETVNGLHEQENEQVNDPHEQEYEQVQAPSREQLILDLIRENPAITYHGAADILNVSYSTVRRGFQALRESGTIERIGSDRRGTWRILTPSQPSHE</sequence>
<evidence type="ECO:0000256" key="3">
    <source>
        <dbReference type="SAM" id="MobiDB-lite"/>
    </source>
</evidence>
<dbReference type="GO" id="GO:0003700">
    <property type="term" value="F:DNA-binding transcription factor activity"/>
    <property type="evidence" value="ECO:0007669"/>
    <property type="project" value="InterPro"/>
</dbReference>
<protein>
    <submittedName>
        <fullName evidence="5">AAA family ATPase</fullName>
    </submittedName>
</protein>
<accession>A0A2M9HLL7</accession>
<comment type="caution">
    <text evidence="5">The sequence shown here is derived from an EMBL/GenBank/DDBJ whole genome shotgun (WGS) entry which is preliminary data.</text>
</comment>
<dbReference type="InterPro" id="IPR038461">
    <property type="entry name" value="Schlafen_AlbA_2_dom_sf"/>
</dbReference>
<dbReference type="Gene3D" id="1.10.10.10">
    <property type="entry name" value="Winged helix-like DNA-binding domain superfamily/Winged helix DNA-binding domain"/>
    <property type="match status" value="1"/>
</dbReference>
<gene>
    <name evidence="5" type="ORF">CSQ86_01065</name>
</gene>
<evidence type="ECO:0000313" key="5">
    <source>
        <dbReference type="EMBL" id="PJM77697.1"/>
    </source>
</evidence>
<dbReference type="RefSeq" id="WP_100493306.1">
    <property type="nucleotide sequence ID" value="NZ_PEBJ01000001.1"/>
</dbReference>
<keyword evidence="6" id="KW-1185">Reference proteome</keyword>
<proteinExistence type="predicted"/>
<dbReference type="Gene3D" id="3.30.565.60">
    <property type="match status" value="1"/>
</dbReference>
<feature type="compositionally biased region" description="Basic and acidic residues" evidence="3">
    <location>
        <begin position="399"/>
        <end position="420"/>
    </location>
</feature>
<dbReference type="InterPro" id="IPR036388">
    <property type="entry name" value="WH-like_DNA-bd_sf"/>
</dbReference>
<evidence type="ECO:0000259" key="4">
    <source>
        <dbReference type="PROSITE" id="PS51000"/>
    </source>
</evidence>
<feature type="region of interest" description="Disordered" evidence="3">
    <location>
        <begin position="395"/>
        <end position="427"/>
    </location>
</feature>
<keyword evidence="1" id="KW-0805">Transcription regulation</keyword>
<dbReference type="Pfam" id="PF04326">
    <property type="entry name" value="SLFN_AlbA_2"/>
    <property type="match status" value="1"/>
</dbReference>
<evidence type="ECO:0000256" key="1">
    <source>
        <dbReference type="ARBA" id="ARBA00023015"/>
    </source>
</evidence>
<dbReference type="Proteomes" id="UP000229239">
    <property type="component" value="Unassembled WGS sequence"/>
</dbReference>
<reference evidence="6" key="1">
    <citation type="submission" date="2017-10" db="EMBL/GenBank/DDBJ databases">
        <title>Draft genome sequences of strains TRE 1, TRE 9, TRE H and TRI 7, isolated from tamarins, belonging to four potential novel Bifidobacterium species.</title>
        <authorList>
            <person name="Mattarelli P."/>
            <person name="Modesto M."/>
            <person name="Puglisi E."/>
            <person name="Morelli L."/>
            <person name="Bonetti A."/>
            <person name="Spezio C."/>
            <person name="Sandri C."/>
        </authorList>
    </citation>
    <scope>NUCLEOTIDE SEQUENCE [LARGE SCALE GENOMIC DNA]</scope>
    <source>
        <strain evidence="6">TREH</strain>
    </source>
</reference>
<keyword evidence="2" id="KW-0804">Transcription</keyword>
<dbReference type="Pfam" id="PF08220">
    <property type="entry name" value="HTH_DeoR"/>
    <property type="match status" value="1"/>
</dbReference>
<dbReference type="SMART" id="SM00420">
    <property type="entry name" value="HTH_DEOR"/>
    <property type="match status" value="1"/>
</dbReference>
<dbReference type="InterPro" id="IPR007421">
    <property type="entry name" value="Schlafen_AlbA_2_dom"/>
</dbReference>
<feature type="domain" description="HTH deoR-type" evidence="4">
    <location>
        <begin position="451"/>
        <end position="506"/>
    </location>
</feature>
<dbReference type="Gene3D" id="3.30.950.30">
    <property type="entry name" value="Schlafen, AAA domain"/>
    <property type="match status" value="1"/>
</dbReference>
<evidence type="ECO:0000313" key="6">
    <source>
        <dbReference type="Proteomes" id="UP000229239"/>
    </source>
</evidence>
<dbReference type="PROSITE" id="PS51000">
    <property type="entry name" value="HTH_DEOR_2"/>
    <property type="match status" value="1"/>
</dbReference>
<organism evidence="5 6">
    <name type="scientific">Bifidobacterium felsineum</name>
    <dbReference type="NCBI Taxonomy" id="2045440"/>
    <lineage>
        <taxon>Bacteria</taxon>
        <taxon>Bacillati</taxon>
        <taxon>Actinomycetota</taxon>
        <taxon>Actinomycetes</taxon>
        <taxon>Bifidobacteriales</taxon>
        <taxon>Bifidobacteriaceae</taxon>
        <taxon>Bifidobacterium</taxon>
    </lineage>
</organism>
<dbReference type="InterPro" id="IPR001034">
    <property type="entry name" value="DeoR_HTH"/>
</dbReference>
<name>A0A2M9HLL7_9BIFI</name>
<dbReference type="PANTHER" id="PTHR30595">
    <property type="entry name" value="GLPR-RELATED TRANSCRIPTIONAL REPRESSOR"/>
    <property type="match status" value="1"/>
</dbReference>
<dbReference type="EMBL" id="PEBJ01000001">
    <property type="protein sequence ID" value="PJM77697.1"/>
    <property type="molecule type" value="Genomic_DNA"/>
</dbReference>
<dbReference type="PANTHER" id="PTHR30595:SF6">
    <property type="entry name" value="SCHLAFEN ALBA-2 DOMAIN-CONTAINING PROTEIN"/>
    <property type="match status" value="1"/>
</dbReference>
<dbReference type="AlphaFoldDB" id="A0A2M9HLL7"/>
<dbReference type="SUPFAM" id="SSF46785">
    <property type="entry name" value="Winged helix' DNA-binding domain"/>
    <property type="match status" value="1"/>
</dbReference>
<evidence type="ECO:0000256" key="2">
    <source>
        <dbReference type="ARBA" id="ARBA00023163"/>
    </source>
</evidence>
<dbReference type="InterPro" id="IPR036390">
    <property type="entry name" value="WH_DNA-bd_sf"/>
</dbReference>
<dbReference type="OrthoDB" id="9798761at2"/>
<dbReference type="InterPro" id="IPR038475">
    <property type="entry name" value="RecG_C_sf"/>
</dbReference>